<gene>
    <name evidence="1" type="ORF">PFISCL1PPCAC_17707</name>
</gene>
<reference evidence="1" key="1">
    <citation type="submission" date="2023-10" db="EMBL/GenBank/DDBJ databases">
        <title>Genome assembly of Pristionchus species.</title>
        <authorList>
            <person name="Yoshida K."/>
            <person name="Sommer R.J."/>
        </authorList>
    </citation>
    <scope>NUCLEOTIDE SEQUENCE</scope>
    <source>
        <strain evidence="1">RS5133</strain>
    </source>
</reference>
<evidence type="ECO:0000313" key="2">
    <source>
        <dbReference type="Proteomes" id="UP001432322"/>
    </source>
</evidence>
<keyword evidence="2" id="KW-1185">Reference proteome</keyword>
<evidence type="ECO:0000313" key="1">
    <source>
        <dbReference type="EMBL" id="GMT26410.1"/>
    </source>
</evidence>
<proteinExistence type="predicted"/>
<sequence>MRLRRNVRKTLDLLLRLTMLRKTSSSGAQQYQSMLWMICILEHINQRQKIVGNGSMTIRISPDTIIFQEIIAPGFPTPDIPCEYELVVEANHVVQLEILALKANPNFELEFRKVQLERI</sequence>
<name>A0AAV5W701_9BILA</name>
<protein>
    <recommendedName>
        <fullName evidence="3">CUB domain-containing protein</fullName>
    </recommendedName>
</protein>
<dbReference type="EMBL" id="BTSY01000005">
    <property type="protein sequence ID" value="GMT26410.1"/>
    <property type="molecule type" value="Genomic_DNA"/>
</dbReference>
<accession>A0AAV5W701</accession>
<dbReference type="Proteomes" id="UP001432322">
    <property type="component" value="Unassembled WGS sequence"/>
</dbReference>
<organism evidence="1 2">
    <name type="scientific">Pristionchus fissidentatus</name>
    <dbReference type="NCBI Taxonomy" id="1538716"/>
    <lineage>
        <taxon>Eukaryota</taxon>
        <taxon>Metazoa</taxon>
        <taxon>Ecdysozoa</taxon>
        <taxon>Nematoda</taxon>
        <taxon>Chromadorea</taxon>
        <taxon>Rhabditida</taxon>
        <taxon>Rhabditina</taxon>
        <taxon>Diplogasteromorpha</taxon>
        <taxon>Diplogasteroidea</taxon>
        <taxon>Neodiplogasteridae</taxon>
        <taxon>Pristionchus</taxon>
    </lineage>
</organism>
<dbReference type="AlphaFoldDB" id="A0AAV5W701"/>
<comment type="caution">
    <text evidence="1">The sequence shown here is derived from an EMBL/GenBank/DDBJ whole genome shotgun (WGS) entry which is preliminary data.</text>
</comment>
<evidence type="ECO:0008006" key="3">
    <source>
        <dbReference type="Google" id="ProtNLM"/>
    </source>
</evidence>